<sequence length="272" mass="30236">LLIVGAIVLIVVNIIILYISGSRYRSFGFGRVAIFFVAPLQEAVTDSIRFAKGIWNHYFYLVSTAQENDNLKIKLSQAVAKNSQYNEVELSNQRLRNLLNFKETTTSKILAAEVISVDPSSWFKAIIIDKGSLDGVEKGLPVVIRQGIAGQVVNVSSRYSKIMLIIDRNSSVDALVQRTRARGIIKGEATAGQCIFKYVLRKDDVRVGDKIVASGLDGVFPKGLPVGDVKEVVRRSSGVFQEVRVVPYIDFEKLEEVLVILNPPKYEFVSKQ</sequence>
<gene>
    <name evidence="7" type="ORF">S01H1_29242</name>
</gene>
<feature type="non-terminal residue" evidence="7">
    <location>
        <position position="1"/>
    </location>
</feature>
<dbReference type="Pfam" id="PF04085">
    <property type="entry name" value="MreC"/>
    <property type="match status" value="1"/>
</dbReference>
<comment type="similarity">
    <text evidence="1">Belongs to the MreC family.</text>
</comment>
<evidence type="ECO:0000256" key="4">
    <source>
        <dbReference type="ARBA" id="ARBA00032089"/>
    </source>
</evidence>
<dbReference type="PANTHER" id="PTHR34138">
    <property type="entry name" value="CELL SHAPE-DETERMINING PROTEIN MREC"/>
    <property type="match status" value="1"/>
</dbReference>
<dbReference type="GO" id="GO:0008360">
    <property type="term" value="P:regulation of cell shape"/>
    <property type="evidence" value="ECO:0007669"/>
    <property type="project" value="UniProtKB-KW"/>
</dbReference>
<dbReference type="InterPro" id="IPR007221">
    <property type="entry name" value="MreC"/>
</dbReference>
<accession>X0T5A5</accession>
<reference evidence="7" key="1">
    <citation type="journal article" date="2014" name="Front. Microbiol.">
        <title>High frequency of phylogenetically diverse reductive dehalogenase-homologous genes in deep subseafloor sedimentary metagenomes.</title>
        <authorList>
            <person name="Kawai M."/>
            <person name="Futagami T."/>
            <person name="Toyoda A."/>
            <person name="Takaki Y."/>
            <person name="Nishi S."/>
            <person name="Hori S."/>
            <person name="Arai W."/>
            <person name="Tsubouchi T."/>
            <person name="Morono Y."/>
            <person name="Uchiyama I."/>
            <person name="Ito T."/>
            <person name="Fujiyama A."/>
            <person name="Inagaki F."/>
            <person name="Takami H."/>
        </authorList>
    </citation>
    <scope>NUCLEOTIDE SEQUENCE</scope>
    <source>
        <strain evidence="7">Expedition CK06-06</strain>
    </source>
</reference>
<dbReference type="AlphaFoldDB" id="X0T5A5"/>
<evidence type="ECO:0000256" key="3">
    <source>
        <dbReference type="ARBA" id="ARBA00022960"/>
    </source>
</evidence>
<keyword evidence="5" id="KW-1133">Transmembrane helix</keyword>
<feature type="transmembrane region" description="Helical" evidence="5">
    <location>
        <begin position="6"/>
        <end position="24"/>
    </location>
</feature>
<dbReference type="InterPro" id="IPR055342">
    <property type="entry name" value="MreC_beta-barrel_core"/>
</dbReference>
<keyword evidence="5" id="KW-0472">Membrane</keyword>
<proteinExistence type="inferred from homology"/>
<dbReference type="GO" id="GO:0005886">
    <property type="term" value="C:plasma membrane"/>
    <property type="evidence" value="ECO:0007669"/>
    <property type="project" value="TreeGrafter"/>
</dbReference>
<dbReference type="Gene3D" id="2.40.10.350">
    <property type="entry name" value="Rod shape-determining protein MreC, domain 2"/>
    <property type="match status" value="1"/>
</dbReference>
<keyword evidence="3" id="KW-0133">Cell shape</keyword>
<dbReference type="EMBL" id="BARS01017918">
    <property type="protein sequence ID" value="GAF88678.1"/>
    <property type="molecule type" value="Genomic_DNA"/>
</dbReference>
<comment type="caution">
    <text evidence="7">The sequence shown here is derived from an EMBL/GenBank/DDBJ whole genome shotgun (WGS) entry which is preliminary data.</text>
</comment>
<keyword evidence="5" id="KW-0812">Transmembrane</keyword>
<dbReference type="InterPro" id="IPR042175">
    <property type="entry name" value="Cell/Rod_MreC_2"/>
</dbReference>
<evidence type="ECO:0000313" key="7">
    <source>
        <dbReference type="EMBL" id="GAF88678.1"/>
    </source>
</evidence>
<evidence type="ECO:0000256" key="1">
    <source>
        <dbReference type="ARBA" id="ARBA00009369"/>
    </source>
</evidence>
<dbReference type="InterPro" id="IPR042177">
    <property type="entry name" value="Cell/Rod_1"/>
</dbReference>
<name>X0T5A5_9ZZZZ</name>
<evidence type="ECO:0000259" key="6">
    <source>
        <dbReference type="Pfam" id="PF04085"/>
    </source>
</evidence>
<organism evidence="7">
    <name type="scientific">marine sediment metagenome</name>
    <dbReference type="NCBI Taxonomy" id="412755"/>
    <lineage>
        <taxon>unclassified sequences</taxon>
        <taxon>metagenomes</taxon>
        <taxon>ecological metagenomes</taxon>
    </lineage>
</organism>
<dbReference type="Gene3D" id="2.40.10.340">
    <property type="entry name" value="Rod shape-determining protein MreC, domain 1"/>
    <property type="match status" value="1"/>
</dbReference>
<evidence type="ECO:0000256" key="2">
    <source>
        <dbReference type="ARBA" id="ARBA00013855"/>
    </source>
</evidence>
<dbReference type="PANTHER" id="PTHR34138:SF1">
    <property type="entry name" value="CELL SHAPE-DETERMINING PROTEIN MREC"/>
    <property type="match status" value="1"/>
</dbReference>
<dbReference type="PIRSF" id="PIRSF038471">
    <property type="entry name" value="MreC"/>
    <property type="match status" value="1"/>
</dbReference>
<dbReference type="NCBIfam" id="TIGR00219">
    <property type="entry name" value="mreC"/>
    <property type="match status" value="1"/>
</dbReference>
<protein>
    <recommendedName>
        <fullName evidence="2">Cell shape-determining protein MreC</fullName>
    </recommendedName>
    <alternativeName>
        <fullName evidence="4">Cell shape protein MreC</fullName>
    </alternativeName>
</protein>
<feature type="domain" description="Rod shape-determining protein MreC beta-barrel core" evidence="6">
    <location>
        <begin position="114"/>
        <end position="260"/>
    </location>
</feature>
<evidence type="ECO:0000256" key="5">
    <source>
        <dbReference type="SAM" id="Phobius"/>
    </source>
</evidence>